<comment type="caution">
    <text evidence="7">The sequence shown here is derived from an EMBL/GenBank/DDBJ whole genome shotgun (WGS) entry which is preliminary data.</text>
</comment>
<protein>
    <recommendedName>
        <fullName evidence="6">Phytocyanin domain-containing protein</fullName>
    </recommendedName>
</protein>
<feature type="chain" id="PRO_5035194935" description="Phytocyanin domain-containing protein" evidence="5">
    <location>
        <begin position="31"/>
        <end position="263"/>
    </location>
</feature>
<accession>A0A8J5TEJ6</accession>
<proteinExistence type="predicted"/>
<dbReference type="PROSITE" id="PS00196">
    <property type="entry name" value="COPPER_BLUE"/>
    <property type="match status" value="1"/>
</dbReference>
<dbReference type="EMBL" id="JAAALK010000282">
    <property type="protein sequence ID" value="KAG8078174.1"/>
    <property type="molecule type" value="Genomic_DNA"/>
</dbReference>
<sequence length="263" mass="27063">MPSAANTMAKMKAVICIATAAVSLIHVVTAVDYIVGSPAGGWGGGKVDYIAWAAARTFAPGDTLTFKYSSYHNVVEVTRDAYEACSAANPVSSDSSGSTAIVLTTPGKRYFICGAPGHCQSGMKLEVDVADRPAPTTPSPPPLLPPSSSPRHAKRSRPAAPAPTPLPPPLMPRSPAPAPAAAQRRRSAHKKHNRTHLPPNPAPARPPTVQSVEADFPAAAFAPMSSPPPPPPTSSEAATLIAVKWSNAVVSLVALGLAVLALT</sequence>
<evidence type="ECO:0000256" key="1">
    <source>
        <dbReference type="ARBA" id="ARBA00022723"/>
    </source>
</evidence>
<dbReference type="PROSITE" id="PS51485">
    <property type="entry name" value="PHYTOCYANIN"/>
    <property type="match status" value="1"/>
</dbReference>
<dbReference type="GO" id="GO:0046872">
    <property type="term" value="F:metal ion binding"/>
    <property type="evidence" value="ECO:0007669"/>
    <property type="project" value="UniProtKB-KW"/>
</dbReference>
<keyword evidence="3" id="KW-0325">Glycoprotein</keyword>
<evidence type="ECO:0000256" key="3">
    <source>
        <dbReference type="ARBA" id="ARBA00023180"/>
    </source>
</evidence>
<keyword evidence="8" id="KW-1185">Reference proteome</keyword>
<keyword evidence="5" id="KW-0732">Signal</keyword>
<dbReference type="InterPro" id="IPR039391">
    <property type="entry name" value="Phytocyanin-like"/>
</dbReference>
<organism evidence="7 8">
    <name type="scientific">Zizania palustris</name>
    <name type="common">Northern wild rice</name>
    <dbReference type="NCBI Taxonomy" id="103762"/>
    <lineage>
        <taxon>Eukaryota</taxon>
        <taxon>Viridiplantae</taxon>
        <taxon>Streptophyta</taxon>
        <taxon>Embryophyta</taxon>
        <taxon>Tracheophyta</taxon>
        <taxon>Spermatophyta</taxon>
        <taxon>Magnoliopsida</taxon>
        <taxon>Liliopsida</taxon>
        <taxon>Poales</taxon>
        <taxon>Poaceae</taxon>
        <taxon>BOP clade</taxon>
        <taxon>Oryzoideae</taxon>
        <taxon>Oryzeae</taxon>
        <taxon>Zizaniinae</taxon>
        <taxon>Zizania</taxon>
    </lineage>
</organism>
<reference evidence="7" key="2">
    <citation type="submission" date="2021-02" db="EMBL/GenBank/DDBJ databases">
        <authorList>
            <person name="Kimball J.A."/>
            <person name="Haas M.W."/>
            <person name="Macchietto M."/>
            <person name="Kono T."/>
            <person name="Duquette J."/>
            <person name="Shao M."/>
        </authorList>
    </citation>
    <scope>NUCLEOTIDE SEQUENCE</scope>
    <source>
        <tissue evidence="7">Fresh leaf tissue</tissue>
    </source>
</reference>
<feature type="compositionally biased region" description="Basic residues" evidence="4">
    <location>
        <begin position="183"/>
        <end position="195"/>
    </location>
</feature>
<feature type="compositionally biased region" description="Pro residues" evidence="4">
    <location>
        <begin position="135"/>
        <end position="148"/>
    </location>
</feature>
<feature type="compositionally biased region" description="Pro residues" evidence="4">
    <location>
        <begin position="160"/>
        <end position="178"/>
    </location>
</feature>
<dbReference type="CDD" id="cd04216">
    <property type="entry name" value="Phytocyanin"/>
    <property type="match status" value="1"/>
</dbReference>
<feature type="signal peptide" evidence="5">
    <location>
        <begin position="1"/>
        <end position="30"/>
    </location>
</feature>
<keyword evidence="1" id="KW-0479">Metal-binding</keyword>
<feature type="region of interest" description="Disordered" evidence="4">
    <location>
        <begin position="130"/>
        <end position="236"/>
    </location>
</feature>
<dbReference type="PANTHER" id="PTHR33021:SF363">
    <property type="entry name" value="OS01G0786500 PROTEIN"/>
    <property type="match status" value="1"/>
</dbReference>
<dbReference type="GO" id="GO:0009055">
    <property type="term" value="F:electron transfer activity"/>
    <property type="evidence" value="ECO:0007669"/>
    <property type="project" value="InterPro"/>
</dbReference>
<dbReference type="Proteomes" id="UP000729402">
    <property type="component" value="Unassembled WGS sequence"/>
</dbReference>
<dbReference type="FunFam" id="2.60.40.420:FF:000003">
    <property type="entry name" value="Blue copper"/>
    <property type="match status" value="1"/>
</dbReference>
<evidence type="ECO:0000256" key="4">
    <source>
        <dbReference type="SAM" id="MobiDB-lite"/>
    </source>
</evidence>
<dbReference type="GO" id="GO:0005886">
    <property type="term" value="C:plasma membrane"/>
    <property type="evidence" value="ECO:0007669"/>
    <property type="project" value="TreeGrafter"/>
</dbReference>
<evidence type="ECO:0000256" key="2">
    <source>
        <dbReference type="ARBA" id="ARBA00023008"/>
    </source>
</evidence>
<dbReference type="InterPro" id="IPR028871">
    <property type="entry name" value="BlueCu_1_BS"/>
</dbReference>
<dbReference type="InterPro" id="IPR003245">
    <property type="entry name" value="Phytocyanin_dom"/>
</dbReference>
<evidence type="ECO:0000313" key="7">
    <source>
        <dbReference type="EMBL" id="KAG8078174.1"/>
    </source>
</evidence>
<dbReference type="OrthoDB" id="687020at2759"/>
<dbReference type="AlphaFoldDB" id="A0A8J5TEJ6"/>
<reference evidence="7" key="1">
    <citation type="journal article" date="2021" name="bioRxiv">
        <title>Whole Genome Assembly and Annotation of Northern Wild Rice, Zizania palustris L., Supports a Whole Genome Duplication in the Zizania Genus.</title>
        <authorList>
            <person name="Haas M."/>
            <person name="Kono T."/>
            <person name="Macchietto M."/>
            <person name="Millas R."/>
            <person name="McGilp L."/>
            <person name="Shao M."/>
            <person name="Duquette J."/>
            <person name="Hirsch C.N."/>
            <person name="Kimball J."/>
        </authorList>
    </citation>
    <scope>NUCLEOTIDE SEQUENCE</scope>
    <source>
        <tissue evidence="7">Fresh leaf tissue</tissue>
    </source>
</reference>
<feature type="domain" description="Phytocyanin" evidence="6">
    <location>
        <begin position="31"/>
        <end position="131"/>
    </location>
</feature>
<dbReference type="PANTHER" id="PTHR33021">
    <property type="entry name" value="BLUE COPPER PROTEIN"/>
    <property type="match status" value="1"/>
</dbReference>
<keyword evidence="2" id="KW-0186">Copper</keyword>
<evidence type="ECO:0000313" key="8">
    <source>
        <dbReference type="Proteomes" id="UP000729402"/>
    </source>
</evidence>
<gene>
    <name evidence="7" type="ORF">GUJ93_ZPchr0007g4622</name>
</gene>
<evidence type="ECO:0000259" key="6">
    <source>
        <dbReference type="PROSITE" id="PS51485"/>
    </source>
</evidence>
<name>A0A8J5TEJ6_ZIZPA</name>
<dbReference type="Pfam" id="PF02298">
    <property type="entry name" value="Cu_bind_like"/>
    <property type="match status" value="1"/>
</dbReference>
<evidence type="ECO:0000256" key="5">
    <source>
        <dbReference type="SAM" id="SignalP"/>
    </source>
</evidence>